<sequence>MCNKREGKHFIKERLDRALANVGFPSLFCNCEVQVLPVVNSDRNPLFIKCHKGHIQPKPNAPMLFRYEAVWSENQECKDIIASFWSRHAGQNSSFGWFKEGLMRCREKLQFWARSNARDARKVLQVNMQKLRSLQNVNQGDLNGRIKDIKNQVDALLAEEEIKWRQRSKQMWLKSGDKNTPYFHKCTSQRKQQYTIESVG</sequence>
<name>A0AAD1ZML1_9LAMI</name>
<dbReference type="PANTHER" id="PTHR33710:SF77">
    <property type="entry name" value="DNASE I-LIKE SUPERFAMILY PROTEIN"/>
    <property type="match status" value="1"/>
</dbReference>
<protein>
    <submittedName>
        <fullName evidence="1">Uncharacterized protein</fullName>
    </submittedName>
</protein>
<proteinExistence type="predicted"/>
<dbReference type="AlphaFoldDB" id="A0AAD1ZML1"/>
<organism evidence="1 2">
    <name type="scientific">Fraxinus pennsylvanica</name>
    <dbReference type="NCBI Taxonomy" id="56036"/>
    <lineage>
        <taxon>Eukaryota</taxon>
        <taxon>Viridiplantae</taxon>
        <taxon>Streptophyta</taxon>
        <taxon>Embryophyta</taxon>
        <taxon>Tracheophyta</taxon>
        <taxon>Spermatophyta</taxon>
        <taxon>Magnoliopsida</taxon>
        <taxon>eudicotyledons</taxon>
        <taxon>Gunneridae</taxon>
        <taxon>Pentapetalae</taxon>
        <taxon>asterids</taxon>
        <taxon>lamiids</taxon>
        <taxon>Lamiales</taxon>
        <taxon>Oleaceae</taxon>
        <taxon>Oleeae</taxon>
        <taxon>Fraxinus</taxon>
    </lineage>
</organism>
<gene>
    <name evidence="1" type="ORF">FPE_LOCUS19604</name>
</gene>
<evidence type="ECO:0000313" key="2">
    <source>
        <dbReference type="Proteomes" id="UP000834106"/>
    </source>
</evidence>
<dbReference type="Proteomes" id="UP000834106">
    <property type="component" value="Chromosome 12"/>
</dbReference>
<dbReference type="EMBL" id="OU503047">
    <property type="protein sequence ID" value="CAI9772174.1"/>
    <property type="molecule type" value="Genomic_DNA"/>
</dbReference>
<keyword evidence="2" id="KW-1185">Reference proteome</keyword>
<accession>A0AAD1ZML1</accession>
<evidence type="ECO:0000313" key="1">
    <source>
        <dbReference type="EMBL" id="CAI9772174.1"/>
    </source>
</evidence>
<reference evidence="1" key="1">
    <citation type="submission" date="2023-05" db="EMBL/GenBank/DDBJ databases">
        <authorList>
            <person name="Huff M."/>
        </authorList>
    </citation>
    <scope>NUCLEOTIDE SEQUENCE</scope>
</reference>
<dbReference type="PANTHER" id="PTHR33710">
    <property type="entry name" value="BNAC02G09200D PROTEIN"/>
    <property type="match status" value="1"/>
</dbReference>